<dbReference type="RefSeq" id="XP_024685611.1">
    <property type="nucleotide sequence ID" value="XM_024826629.1"/>
</dbReference>
<dbReference type="GO" id="GO:0005737">
    <property type="term" value="C:cytoplasm"/>
    <property type="evidence" value="ECO:0007669"/>
    <property type="project" value="TreeGrafter"/>
</dbReference>
<sequence length="429" mass="47700">MSLQKIKLFLQFYYLSAKHNVQQGLDRVSSYIHRINYRPHPSPRQVLVLGGSFAGSHVAQRLAHTLPSGWMVTLLEKNSHFHYAFAFPRLAVLGGRESQAFIPYDRLAGSAPPGIFQHVQGEAKTVNLDENHVTLTDGNIVPYDYLVIATGAAQPAPTRLRSVSREQATAELRECQRQIRDAERIAVIGGGAAGIELVTEIKEEYGRKHVTLIHSRDQLLPRFGPKIHEYVMADLQKRGVEILLRERPEIPRSALGEAQGPMVLTMADGSKRHFDLVIQCTGLRPNSKFMLPHAANSLAANGEIIVKPTLQVGIQESSSSRSGQDLLHHGRIFALGDVARTGGPKQGRACMLQGDITVKNILAMIRGSPTLKEYNPHPFEGALQLTMGKKHQVMYLQMPGYEFLQPMQQSDEDLGAARMWKKLNAKYVE</sequence>
<dbReference type="SUPFAM" id="SSF51905">
    <property type="entry name" value="FAD/NAD(P)-binding domain"/>
    <property type="match status" value="1"/>
</dbReference>
<dbReference type="VEuPathDB" id="FungiDB:P174DRAFT_438800"/>
<dbReference type="PANTHER" id="PTHR43735:SF5">
    <property type="entry name" value="FAD_NAD(P)-BINDING DOMAIN-CONTAINING PROTEIN"/>
    <property type="match status" value="1"/>
</dbReference>
<dbReference type="AlphaFoldDB" id="A0A2I1CHA8"/>
<dbReference type="EMBL" id="MSZS01000002">
    <property type="protein sequence ID" value="PKX97016.1"/>
    <property type="molecule type" value="Genomic_DNA"/>
</dbReference>
<dbReference type="Proteomes" id="UP000234474">
    <property type="component" value="Unassembled WGS sequence"/>
</dbReference>
<protein>
    <submittedName>
        <fullName evidence="2">FAD/NAD(P)-binding domain-containing protein</fullName>
    </submittedName>
</protein>
<dbReference type="PANTHER" id="PTHR43735">
    <property type="entry name" value="APOPTOSIS-INDUCING FACTOR 1"/>
    <property type="match status" value="1"/>
</dbReference>
<dbReference type="PRINTS" id="PR00368">
    <property type="entry name" value="FADPNR"/>
</dbReference>
<dbReference type="STRING" id="1392255.A0A2I1CHA8"/>
<evidence type="ECO:0000313" key="3">
    <source>
        <dbReference type="Proteomes" id="UP000234474"/>
    </source>
</evidence>
<dbReference type="GO" id="GO:0004174">
    <property type="term" value="F:electron-transferring-flavoprotein dehydrogenase activity"/>
    <property type="evidence" value="ECO:0007669"/>
    <property type="project" value="TreeGrafter"/>
</dbReference>
<accession>A0A2I1CHA8</accession>
<gene>
    <name evidence="2" type="ORF">P174DRAFT_438800</name>
</gene>
<dbReference type="GO" id="GO:0050660">
    <property type="term" value="F:flavin adenine dinucleotide binding"/>
    <property type="evidence" value="ECO:0007669"/>
    <property type="project" value="TreeGrafter"/>
</dbReference>
<dbReference type="GeneID" id="36533954"/>
<keyword evidence="3" id="KW-1185">Reference proteome</keyword>
<dbReference type="OrthoDB" id="202203at2759"/>
<evidence type="ECO:0000313" key="2">
    <source>
        <dbReference type="EMBL" id="PKX97016.1"/>
    </source>
</evidence>
<comment type="caution">
    <text evidence="2">The sequence shown here is derived from an EMBL/GenBank/DDBJ whole genome shotgun (WGS) entry which is preliminary data.</text>
</comment>
<dbReference type="InterPro" id="IPR023753">
    <property type="entry name" value="FAD/NAD-binding_dom"/>
</dbReference>
<dbReference type="Pfam" id="PF07992">
    <property type="entry name" value="Pyr_redox_2"/>
    <property type="match status" value="1"/>
</dbReference>
<dbReference type="InterPro" id="IPR036188">
    <property type="entry name" value="FAD/NAD-bd_sf"/>
</dbReference>
<evidence type="ECO:0000259" key="1">
    <source>
        <dbReference type="Pfam" id="PF07992"/>
    </source>
</evidence>
<name>A0A2I1CHA8_ASPN1</name>
<reference evidence="3" key="1">
    <citation type="journal article" date="2018" name="Proc. Natl. Acad. Sci. U.S.A.">
        <title>Linking secondary metabolites to gene clusters through genome sequencing of six diverse Aspergillus species.</title>
        <authorList>
            <person name="Kaerboelling I."/>
            <person name="Vesth T.C."/>
            <person name="Frisvad J.C."/>
            <person name="Nybo J.L."/>
            <person name="Theobald S."/>
            <person name="Kuo A."/>
            <person name="Bowyer P."/>
            <person name="Matsuda Y."/>
            <person name="Mondo S."/>
            <person name="Lyhne E.K."/>
            <person name="Kogle M.E."/>
            <person name="Clum A."/>
            <person name="Lipzen A."/>
            <person name="Salamov A."/>
            <person name="Ngan C.Y."/>
            <person name="Daum C."/>
            <person name="Chiniquy J."/>
            <person name="Barry K."/>
            <person name="LaButti K."/>
            <person name="Haridas S."/>
            <person name="Simmons B.A."/>
            <person name="Magnuson J.K."/>
            <person name="Mortensen U.H."/>
            <person name="Larsen T.O."/>
            <person name="Grigoriev I.V."/>
            <person name="Baker S.E."/>
            <person name="Andersen M.R."/>
        </authorList>
    </citation>
    <scope>NUCLEOTIDE SEQUENCE [LARGE SCALE GENOMIC DNA]</scope>
    <source>
        <strain evidence="3">IBT 16806</strain>
    </source>
</reference>
<dbReference type="OMA" id="FDLVIPC"/>
<feature type="domain" description="FAD/NAD(P)-binding" evidence="1">
    <location>
        <begin position="45"/>
        <end position="354"/>
    </location>
</feature>
<organism evidence="2 3">
    <name type="scientific">Aspergillus novofumigatus (strain IBT 16806)</name>
    <dbReference type="NCBI Taxonomy" id="1392255"/>
    <lineage>
        <taxon>Eukaryota</taxon>
        <taxon>Fungi</taxon>
        <taxon>Dikarya</taxon>
        <taxon>Ascomycota</taxon>
        <taxon>Pezizomycotina</taxon>
        <taxon>Eurotiomycetes</taxon>
        <taxon>Eurotiomycetidae</taxon>
        <taxon>Eurotiales</taxon>
        <taxon>Aspergillaceae</taxon>
        <taxon>Aspergillus</taxon>
        <taxon>Aspergillus subgen. Fumigati</taxon>
    </lineage>
</organism>
<proteinExistence type="predicted"/>
<dbReference type="Gene3D" id="3.50.50.100">
    <property type="match status" value="1"/>
</dbReference>